<proteinExistence type="predicted"/>
<dbReference type="AlphaFoldDB" id="A0A084WTY1"/>
<dbReference type="EnsemblMetazoa" id="ASIC022003-RA">
    <property type="protein sequence ID" value="ASIC022003-PA"/>
    <property type="gene ID" value="ASIC022003"/>
</dbReference>
<evidence type="ECO:0000313" key="3">
    <source>
        <dbReference type="Proteomes" id="UP000030765"/>
    </source>
</evidence>
<dbReference type="Proteomes" id="UP000030765">
    <property type="component" value="Unassembled WGS sequence"/>
</dbReference>
<reference evidence="1 3" key="1">
    <citation type="journal article" date="2014" name="BMC Genomics">
        <title>Genome sequence of Anopheles sinensis provides insight into genetics basis of mosquito competence for malaria parasites.</title>
        <authorList>
            <person name="Zhou D."/>
            <person name="Zhang D."/>
            <person name="Ding G."/>
            <person name="Shi L."/>
            <person name="Hou Q."/>
            <person name="Ye Y."/>
            <person name="Xu Y."/>
            <person name="Zhou H."/>
            <person name="Xiong C."/>
            <person name="Li S."/>
            <person name="Yu J."/>
            <person name="Hong S."/>
            <person name="Yu X."/>
            <person name="Zou P."/>
            <person name="Chen C."/>
            <person name="Chang X."/>
            <person name="Wang W."/>
            <person name="Lv Y."/>
            <person name="Sun Y."/>
            <person name="Ma L."/>
            <person name="Shen B."/>
            <person name="Zhu C."/>
        </authorList>
    </citation>
    <scope>NUCLEOTIDE SEQUENCE [LARGE SCALE GENOMIC DNA]</scope>
</reference>
<dbReference type="VEuPathDB" id="VectorBase:ASIC022003"/>
<sequence length="122" mass="14062">MPSCLQFKLQKWNEAIAQDKDARKVRLRARDRSGTDAGIVGPESPECGESLVYFSKEADDFRRSPDDLQDSHLITLFAPGGKTGSLWSVNSPKTRRNPATRSERRRFRYEHQNVLSGFYRWD</sequence>
<dbReference type="EMBL" id="ATLV01026956">
    <property type="status" value="NOT_ANNOTATED_CDS"/>
    <property type="molecule type" value="Genomic_DNA"/>
</dbReference>
<gene>
    <name evidence="1" type="ORF">ZHAS_00022003</name>
</gene>
<keyword evidence="3" id="KW-1185">Reference proteome</keyword>
<organism evidence="1">
    <name type="scientific">Anopheles sinensis</name>
    <name type="common">Mosquito</name>
    <dbReference type="NCBI Taxonomy" id="74873"/>
    <lineage>
        <taxon>Eukaryota</taxon>
        <taxon>Metazoa</taxon>
        <taxon>Ecdysozoa</taxon>
        <taxon>Arthropoda</taxon>
        <taxon>Hexapoda</taxon>
        <taxon>Insecta</taxon>
        <taxon>Pterygota</taxon>
        <taxon>Neoptera</taxon>
        <taxon>Endopterygota</taxon>
        <taxon>Diptera</taxon>
        <taxon>Nematocera</taxon>
        <taxon>Culicoidea</taxon>
        <taxon>Culicidae</taxon>
        <taxon>Anophelinae</taxon>
        <taxon>Anopheles</taxon>
    </lineage>
</organism>
<evidence type="ECO:0000313" key="1">
    <source>
        <dbReference type="EMBL" id="KFB53675.1"/>
    </source>
</evidence>
<dbReference type="EMBL" id="KE525421">
    <property type="protein sequence ID" value="KFB53675.1"/>
    <property type="molecule type" value="Genomic_DNA"/>
</dbReference>
<protein>
    <submittedName>
        <fullName evidence="1 2">Uncharacterized protein</fullName>
    </submittedName>
</protein>
<name>A0A084WTY1_ANOSI</name>
<reference evidence="2" key="2">
    <citation type="submission" date="2020-05" db="UniProtKB">
        <authorList>
            <consortium name="EnsemblMetazoa"/>
        </authorList>
    </citation>
    <scope>IDENTIFICATION</scope>
</reference>
<accession>A0A084WTY1</accession>
<evidence type="ECO:0000313" key="2">
    <source>
        <dbReference type="EnsemblMetazoa" id="ASIC022003-PA"/>
    </source>
</evidence>